<keyword evidence="3" id="KW-0560">Oxidoreductase</keyword>
<comment type="pathway">
    <text evidence="1">Cofactor biosynthesis; riboflavin biosynthesis.</text>
</comment>
<name>A0A2P7MQR0_9CYAN</name>
<proteinExistence type="predicted"/>
<evidence type="ECO:0000256" key="3">
    <source>
        <dbReference type="ARBA" id="ARBA00023002"/>
    </source>
</evidence>
<keyword evidence="6" id="KW-1185">Reference proteome</keyword>
<evidence type="ECO:0000256" key="2">
    <source>
        <dbReference type="ARBA" id="ARBA00022857"/>
    </source>
</evidence>
<comment type="caution">
    <text evidence="5">The sequence shown here is derived from an EMBL/GenBank/DDBJ whole genome shotgun (WGS) entry which is preliminary data.</text>
</comment>
<dbReference type="Proteomes" id="UP000243002">
    <property type="component" value="Unassembled WGS sequence"/>
</dbReference>
<gene>
    <name evidence="5" type="ORF">C7K55_12650</name>
</gene>
<dbReference type="OrthoDB" id="9800865at2"/>
<evidence type="ECO:0000313" key="6">
    <source>
        <dbReference type="Proteomes" id="UP000243002"/>
    </source>
</evidence>
<accession>A0A2P7MQR0</accession>
<reference evidence="5 6" key="1">
    <citation type="journal article" date="2018" name="Environ. Microbiol.">
        <title>Ecological and genomic features of two widespread freshwater picocyanobacteria.</title>
        <authorList>
            <person name="Cabello-Yeves P.J."/>
            <person name="Picazo A."/>
            <person name="Camacho A."/>
            <person name="Callieri C."/>
            <person name="Rosselli R."/>
            <person name="Roda-Garcia J.J."/>
            <person name="Coutinho F.H."/>
            <person name="Rodriguez-Valera F."/>
        </authorList>
    </citation>
    <scope>NUCLEOTIDE SEQUENCE [LARGE SCALE GENOMIC DNA]</scope>
    <source>
        <strain evidence="5 6">Tous</strain>
    </source>
</reference>
<dbReference type="Gene3D" id="3.40.430.10">
    <property type="entry name" value="Dihydrofolate Reductase, subunit A"/>
    <property type="match status" value="1"/>
</dbReference>
<organism evidence="5 6">
    <name type="scientific">Cyanobium usitatum str. Tous</name>
    <dbReference type="NCBI Taxonomy" id="2116684"/>
    <lineage>
        <taxon>Bacteria</taxon>
        <taxon>Bacillati</taxon>
        <taxon>Cyanobacteriota</taxon>
        <taxon>Cyanophyceae</taxon>
        <taxon>Synechococcales</taxon>
        <taxon>Prochlorococcaceae</taxon>
        <taxon>Cyanobium</taxon>
    </lineage>
</organism>
<dbReference type="InterPro" id="IPR002734">
    <property type="entry name" value="RibDG_C"/>
</dbReference>
<protein>
    <submittedName>
        <fullName evidence="5">Riboflavin biosynthesis protein RibD</fullName>
    </submittedName>
</protein>
<dbReference type="InterPro" id="IPR024072">
    <property type="entry name" value="DHFR-like_dom_sf"/>
</dbReference>
<dbReference type="InterPro" id="IPR050765">
    <property type="entry name" value="Riboflavin_Biosynth_HTPR"/>
</dbReference>
<evidence type="ECO:0000256" key="1">
    <source>
        <dbReference type="ARBA" id="ARBA00005104"/>
    </source>
</evidence>
<dbReference type="SUPFAM" id="SSF53597">
    <property type="entry name" value="Dihydrofolate reductase-like"/>
    <property type="match status" value="1"/>
</dbReference>
<dbReference type="Pfam" id="PF01872">
    <property type="entry name" value="RibD_C"/>
    <property type="match status" value="1"/>
</dbReference>
<dbReference type="AlphaFoldDB" id="A0A2P7MQR0"/>
<dbReference type="EMBL" id="PXXO01000020">
    <property type="protein sequence ID" value="PSJ03558.1"/>
    <property type="molecule type" value="Genomic_DNA"/>
</dbReference>
<dbReference type="PANTHER" id="PTHR38011:SF7">
    <property type="entry name" value="2,5-DIAMINO-6-RIBOSYLAMINO-4(3H)-PYRIMIDINONE 5'-PHOSPHATE REDUCTASE"/>
    <property type="match status" value="1"/>
</dbReference>
<feature type="domain" description="Bacterial bifunctional deaminase-reductase C-terminal" evidence="4">
    <location>
        <begin position="3"/>
        <end position="177"/>
    </location>
</feature>
<dbReference type="PANTHER" id="PTHR38011">
    <property type="entry name" value="DIHYDROFOLATE REDUCTASE FAMILY PROTEIN (AFU_ORTHOLOGUE AFUA_8G06820)"/>
    <property type="match status" value="1"/>
</dbReference>
<dbReference type="RefSeq" id="WP_106633087.1">
    <property type="nucleotide sequence ID" value="NZ_PXXO01000020.1"/>
</dbReference>
<keyword evidence="2" id="KW-0521">NADP</keyword>
<evidence type="ECO:0000259" key="4">
    <source>
        <dbReference type="Pfam" id="PF01872"/>
    </source>
</evidence>
<dbReference type="GO" id="GO:0009231">
    <property type="term" value="P:riboflavin biosynthetic process"/>
    <property type="evidence" value="ECO:0007669"/>
    <property type="project" value="InterPro"/>
</dbReference>
<evidence type="ECO:0000313" key="5">
    <source>
        <dbReference type="EMBL" id="PSJ03558.1"/>
    </source>
</evidence>
<dbReference type="GO" id="GO:0008703">
    <property type="term" value="F:5-amino-6-(5-phosphoribosylamino)uracil reductase activity"/>
    <property type="evidence" value="ECO:0007669"/>
    <property type="project" value="InterPro"/>
</dbReference>
<sequence>MRPVLRLVLAVSLDGRLAPPQGGAAHLGGVGDRQVLEEALAWADGCLIGAETLRCHGSTCLIRAPHLLAERAASGRAEQPVAVVVSRSNDFSPDLHFWRQPLQRWLLTPKRSPLAPAFDRRLDLESWGVALAALADQGLDRLVVLGGAALAASLLAEGWIDELQLTLCPRLLGGPHAWLPLEAAVQVGEWCLQEHRRLEGEELLLRYRRVLANP</sequence>